<evidence type="ECO:0000313" key="3">
    <source>
        <dbReference type="Ensembl" id="ENSSRHP00000090013.1"/>
    </source>
</evidence>
<dbReference type="PANTHER" id="PTHR16675">
    <property type="entry name" value="MHC CLASS I-RELATED"/>
    <property type="match status" value="1"/>
</dbReference>
<dbReference type="InterPro" id="IPR050208">
    <property type="entry name" value="MHC_class-I_related"/>
</dbReference>
<evidence type="ECO:0000259" key="2">
    <source>
        <dbReference type="Pfam" id="PF00129"/>
    </source>
</evidence>
<dbReference type="Gene3D" id="3.30.500.10">
    <property type="entry name" value="MHC class I-like antigen recognition-like"/>
    <property type="match status" value="1"/>
</dbReference>
<accession>A0A673MP87</accession>
<dbReference type="InterPro" id="IPR011161">
    <property type="entry name" value="MHC_I-like_Ag-recog"/>
</dbReference>
<dbReference type="PANTHER" id="PTHR16675:SF193">
    <property type="entry name" value="LOC571647 PROTEIN-RELATED"/>
    <property type="match status" value="1"/>
</dbReference>
<dbReference type="GO" id="GO:0006955">
    <property type="term" value="P:immune response"/>
    <property type="evidence" value="ECO:0007669"/>
    <property type="project" value="TreeGrafter"/>
</dbReference>
<dbReference type="InterPro" id="IPR011162">
    <property type="entry name" value="MHC_I/II-like_Ag-recog"/>
</dbReference>
<sequence>NNSFSIEDFRIYTRFVQIADLPGIYDFTAMGLLDDRQIDYYNSTQSVQRRIGCEIDNQGHFPKAFMSSFMMESTFSFDIKESQWVTSFDAALPIKRKWDNVPILNQYTKGYLEKECVDWLKIFREFANKELRNGFYLIKMILCRHNIYSNIQLPNDTINAITCRYISSLFLLVKSLNN</sequence>
<reference evidence="3" key="1">
    <citation type="submission" date="2025-08" db="UniProtKB">
        <authorList>
            <consortium name="Ensembl"/>
        </authorList>
    </citation>
    <scope>IDENTIFICATION</scope>
</reference>
<proteinExistence type="predicted"/>
<feature type="domain" description="MHC class I-like antigen recognition-like" evidence="2">
    <location>
        <begin position="39"/>
        <end position="130"/>
    </location>
</feature>
<keyword evidence="4" id="KW-1185">Reference proteome</keyword>
<keyword evidence="1" id="KW-0325">Glycoprotein</keyword>
<evidence type="ECO:0000256" key="1">
    <source>
        <dbReference type="ARBA" id="ARBA00023180"/>
    </source>
</evidence>
<reference evidence="3" key="2">
    <citation type="submission" date="2025-09" db="UniProtKB">
        <authorList>
            <consortium name="Ensembl"/>
        </authorList>
    </citation>
    <scope>IDENTIFICATION</scope>
</reference>
<dbReference type="InterPro" id="IPR037055">
    <property type="entry name" value="MHC_I-like_Ag-recog_sf"/>
</dbReference>
<dbReference type="Pfam" id="PF00129">
    <property type="entry name" value="MHC_I"/>
    <property type="match status" value="1"/>
</dbReference>
<organism evidence="3 4">
    <name type="scientific">Sinocyclocheilus rhinocerous</name>
    <dbReference type="NCBI Taxonomy" id="307959"/>
    <lineage>
        <taxon>Eukaryota</taxon>
        <taxon>Metazoa</taxon>
        <taxon>Chordata</taxon>
        <taxon>Craniata</taxon>
        <taxon>Vertebrata</taxon>
        <taxon>Euteleostomi</taxon>
        <taxon>Actinopterygii</taxon>
        <taxon>Neopterygii</taxon>
        <taxon>Teleostei</taxon>
        <taxon>Ostariophysi</taxon>
        <taxon>Cypriniformes</taxon>
        <taxon>Cyprinidae</taxon>
        <taxon>Cyprininae</taxon>
        <taxon>Sinocyclocheilus</taxon>
    </lineage>
</organism>
<dbReference type="Proteomes" id="UP000472270">
    <property type="component" value="Unassembled WGS sequence"/>
</dbReference>
<protein>
    <recommendedName>
        <fullName evidence="2">MHC class I-like antigen recognition-like domain-containing protein</fullName>
    </recommendedName>
</protein>
<name>A0A673MP87_9TELE</name>
<dbReference type="SUPFAM" id="SSF54452">
    <property type="entry name" value="MHC antigen-recognition domain"/>
    <property type="match status" value="1"/>
</dbReference>
<evidence type="ECO:0000313" key="4">
    <source>
        <dbReference type="Proteomes" id="UP000472270"/>
    </source>
</evidence>
<dbReference type="AlphaFoldDB" id="A0A673MP87"/>
<dbReference type="GO" id="GO:0005615">
    <property type="term" value="C:extracellular space"/>
    <property type="evidence" value="ECO:0007669"/>
    <property type="project" value="TreeGrafter"/>
</dbReference>
<dbReference type="GO" id="GO:0009897">
    <property type="term" value="C:external side of plasma membrane"/>
    <property type="evidence" value="ECO:0007669"/>
    <property type="project" value="TreeGrafter"/>
</dbReference>
<dbReference type="Ensembl" id="ENSSRHT00000092438.1">
    <property type="protein sequence ID" value="ENSSRHP00000090013.1"/>
    <property type="gene ID" value="ENSSRHG00000044438.1"/>
</dbReference>